<evidence type="ECO:0000256" key="12">
    <source>
        <dbReference type="ARBA" id="ARBA00022695"/>
    </source>
</evidence>
<evidence type="ECO:0000256" key="14">
    <source>
        <dbReference type="ARBA" id="ARBA00023098"/>
    </source>
</evidence>
<comment type="subcellular location">
    <subcellularLocation>
        <location evidence="2">Cell membrane</location>
        <topology evidence="2">Multi-pass membrane protein</topology>
    </subcellularLocation>
</comment>
<evidence type="ECO:0000256" key="15">
    <source>
        <dbReference type="ARBA" id="ARBA00023136"/>
    </source>
</evidence>
<protein>
    <recommendedName>
        <fullName evidence="7 18">Phosphatidate cytidylyltransferase</fullName>
        <ecNumber evidence="6 18">2.7.7.41</ecNumber>
    </recommendedName>
</protein>
<evidence type="ECO:0000256" key="6">
    <source>
        <dbReference type="ARBA" id="ARBA00012487"/>
    </source>
</evidence>
<evidence type="ECO:0000256" key="16">
    <source>
        <dbReference type="ARBA" id="ARBA00023209"/>
    </source>
</evidence>
<gene>
    <name evidence="20" type="ORF">ACFO4R_05915</name>
</gene>
<evidence type="ECO:0000256" key="17">
    <source>
        <dbReference type="ARBA" id="ARBA00023264"/>
    </source>
</evidence>
<keyword evidence="21" id="KW-1185">Reference proteome</keyword>
<evidence type="ECO:0000256" key="19">
    <source>
        <dbReference type="SAM" id="Phobius"/>
    </source>
</evidence>
<dbReference type="Proteomes" id="UP001595916">
    <property type="component" value="Unassembled WGS sequence"/>
</dbReference>
<keyword evidence="9" id="KW-0444">Lipid biosynthesis</keyword>
<dbReference type="Pfam" id="PF01148">
    <property type="entry name" value="CTP_transf_1"/>
    <property type="match status" value="1"/>
</dbReference>
<evidence type="ECO:0000313" key="21">
    <source>
        <dbReference type="Proteomes" id="UP001595916"/>
    </source>
</evidence>
<reference evidence="21" key="1">
    <citation type="journal article" date="2019" name="Int. J. Syst. Evol. Microbiol.">
        <title>The Global Catalogue of Microorganisms (GCM) 10K type strain sequencing project: providing services to taxonomists for standard genome sequencing and annotation.</title>
        <authorList>
            <consortium name="The Broad Institute Genomics Platform"/>
            <consortium name="The Broad Institute Genome Sequencing Center for Infectious Disease"/>
            <person name="Wu L."/>
            <person name="Ma J."/>
        </authorList>
    </citation>
    <scope>NUCLEOTIDE SEQUENCE [LARGE SCALE GENOMIC DNA]</scope>
    <source>
        <strain evidence="21">CCUG 46385</strain>
    </source>
</reference>
<name>A0ABV9QLR4_9FIRM</name>
<feature type="transmembrane region" description="Helical" evidence="19">
    <location>
        <begin position="126"/>
        <end position="145"/>
    </location>
</feature>
<evidence type="ECO:0000256" key="2">
    <source>
        <dbReference type="ARBA" id="ARBA00004651"/>
    </source>
</evidence>
<keyword evidence="16" id="KW-0594">Phospholipid biosynthesis</keyword>
<keyword evidence="15 19" id="KW-0472">Membrane</keyword>
<comment type="similarity">
    <text evidence="5 18">Belongs to the CDS family.</text>
</comment>
<feature type="transmembrane region" description="Helical" evidence="19">
    <location>
        <begin position="100"/>
        <end position="120"/>
    </location>
</feature>
<dbReference type="InterPro" id="IPR000374">
    <property type="entry name" value="PC_trans"/>
</dbReference>
<keyword evidence="17" id="KW-1208">Phospholipid metabolism</keyword>
<evidence type="ECO:0000256" key="4">
    <source>
        <dbReference type="ARBA" id="ARBA00005189"/>
    </source>
</evidence>
<evidence type="ECO:0000313" key="20">
    <source>
        <dbReference type="EMBL" id="MFC4804616.1"/>
    </source>
</evidence>
<keyword evidence="14" id="KW-0443">Lipid metabolism</keyword>
<dbReference type="PANTHER" id="PTHR46382">
    <property type="entry name" value="PHOSPHATIDATE CYTIDYLYLTRANSFERASE"/>
    <property type="match status" value="1"/>
</dbReference>
<keyword evidence="10 18" id="KW-0808">Transferase</keyword>
<evidence type="ECO:0000256" key="5">
    <source>
        <dbReference type="ARBA" id="ARBA00010185"/>
    </source>
</evidence>
<dbReference type="EMBL" id="JBHSHL010000021">
    <property type="protein sequence ID" value="MFC4804616.1"/>
    <property type="molecule type" value="Genomic_DNA"/>
</dbReference>
<evidence type="ECO:0000256" key="18">
    <source>
        <dbReference type="RuleBase" id="RU003938"/>
    </source>
</evidence>
<comment type="caution">
    <text evidence="20">The sequence shown here is derived from an EMBL/GenBank/DDBJ whole genome shotgun (WGS) entry which is preliminary data.</text>
</comment>
<dbReference type="PROSITE" id="PS01315">
    <property type="entry name" value="CDS"/>
    <property type="match status" value="1"/>
</dbReference>
<accession>A0ABV9QLR4</accession>
<feature type="transmembrane region" description="Helical" evidence="19">
    <location>
        <begin position="191"/>
        <end position="212"/>
    </location>
</feature>
<keyword evidence="11 18" id="KW-0812">Transmembrane</keyword>
<evidence type="ECO:0000256" key="1">
    <source>
        <dbReference type="ARBA" id="ARBA00001698"/>
    </source>
</evidence>
<feature type="transmembrane region" description="Helical" evidence="19">
    <location>
        <begin position="52"/>
        <end position="68"/>
    </location>
</feature>
<evidence type="ECO:0000256" key="13">
    <source>
        <dbReference type="ARBA" id="ARBA00022989"/>
    </source>
</evidence>
<evidence type="ECO:0000256" key="7">
    <source>
        <dbReference type="ARBA" id="ARBA00019373"/>
    </source>
</evidence>
<evidence type="ECO:0000256" key="3">
    <source>
        <dbReference type="ARBA" id="ARBA00005119"/>
    </source>
</evidence>
<keyword evidence="8" id="KW-1003">Cell membrane</keyword>
<proteinExistence type="inferred from homology"/>
<comment type="pathway">
    <text evidence="3 18">Phospholipid metabolism; CDP-diacylglycerol biosynthesis; CDP-diacylglycerol from sn-glycerol 3-phosphate: step 3/3.</text>
</comment>
<evidence type="ECO:0000256" key="11">
    <source>
        <dbReference type="ARBA" id="ARBA00022692"/>
    </source>
</evidence>
<organism evidence="20 21">
    <name type="scientific">Filifactor villosus</name>
    <dbReference type="NCBI Taxonomy" id="29374"/>
    <lineage>
        <taxon>Bacteria</taxon>
        <taxon>Bacillati</taxon>
        <taxon>Bacillota</taxon>
        <taxon>Clostridia</taxon>
        <taxon>Peptostreptococcales</taxon>
        <taxon>Filifactoraceae</taxon>
        <taxon>Filifactor</taxon>
    </lineage>
</organism>
<evidence type="ECO:0000256" key="9">
    <source>
        <dbReference type="ARBA" id="ARBA00022516"/>
    </source>
</evidence>
<feature type="transmembrane region" description="Helical" evidence="19">
    <location>
        <begin position="166"/>
        <end position="185"/>
    </location>
</feature>
<comment type="pathway">
    <text evidence="4">Lipid metabolism.</text>
</comment>
<dbReference type="PANTHER" id="PTHR46382:SF1">
    <property type="entry name" value="PHOSPHATIDATE CYTIDYLYLTRANSFERASE"/>
    <property type="match status" value="1"/>
</dbReference>
<keyword evidence="13 19" id="KW-1133">Transmembrane helix</keyword>
<dbReference type="RefSeq" id="WP_379788130.1">
    <property type="nucleotide sequence ID" value="NZ_JBHSHL010000021.1"/>
</dbReference>
<dbReference type="EC" id="2.7.7.41" evidence="6 18"/>
<feature type="transmembrane region" description="Helical" evidence="19">
    <location>
        <begin position="74"/>
        <end position="91"/>
    </location>
</feature>
<evidence type="ECO:0000256" key="8">
    <source>
        <dbReference type="ARBA" id="ARBA00022475"/>
    </source>
</evidence>
<evidence type="ECO:0000256" key="10">
    <source>
        <dbReference type="ARBA" id="ARBA00022679"/>
    </source>
</evidence>
<dbReference type="GO" id="GO:0016779">
    <property type="term" value="F:nucleotidyltransferase activity"/>
    <property type="evidence" value="ECO:0007669"/>
    <property type="project" value="UniProtKB-KW"/>
</dbReference>
<keyword evidence="12 18" id="KW-0548">Nucleotidyltransferase</keyword>
<sequence>MFVRIASALVLIPLLLFCVQTGHLALLFFLLAISLASLFELFRVFETGGYKLIKITVYVVTVLTYILIYYKHGLLFHLTPILIVIGTAYAIRGKLSSEELALSVMAYLYIPISLSYIYSLRMQQGNYVWLVFLLAYITDTFAYFVGRAFGKHKLIPSVSPKKTVEGAVGGVVGAVLCCLLFEKYFGEDSHYVGIVILALLGSVASQLGDLFASTMKRHFKVKDYGKLIPGHGGVLDRVDSVLFTAPLTYYAFFLIRLIQELL</sequence>
<comment type="catalytic activity">
    <reaction evidence="1 18">
        <text>a 1,2-diacyl-sn-glycero-3-phosphate + CTP + H(+) = a CDP-1,2-diacyl-sn-glycerol + diphosphate</text>
        <dbReference type="Rhea" id="RHEA:16229"/>
        <dbReference type="ChEBI" id="CHEBI:15378"/>
        <dbReference type="ChEBI" id="CHEBI:33019"/>
        <dbReference type="ChEBI" id="CHEBI:37563"/>
        <dbReference type="ChEBI" id="CHEBI:58332"/>
        <dbReference type="ChEBI" id="CHEBI:58608"/>
        <dbReference type="EC" id="2.7.7.41"/>
    </reaction>
</comment>